<dbReference type="Pfam" id="PF00535">
    <property type="entry name" value="Glycos_transf_2"/>
    <property type="match status" value="1"/>
</dbReference>
<reference evidence="4" key="1">
    <citation type="submission" date="2019-04" db="EMBL/GenBank/DDBJ databases">
        <title>Evolution of Biomass-Degrading Anaerobic Consortia Revealed by Metagenomics.</title>
        <authorList>
            <person name="Peng X."/>
        </authorList>
    </citation>
    <scope>NUCLEOTIDE SEQUENCE</scope>
    <source>
        <strain evidence="4">SIG12</strain>
    </source>
</reference>
<keyword evidence="2" id="KW-0808">Transferase</keyword>
<protein>
    <submittedName>
        <fullName evidence="4">Glycosyltransferase family 2 protein</fullName>
    </submittedName>
</protein>
<evidence type="ECO:0000256" key="1">
    <source>
        <dbReference type="ARBA" id="ARBA00022676"/>
    </source>
</evidence>
<name>A0A8T3VFN5_9EURY</name>
<proteinExistence type="predicted"/>
<dbReference type="EMBL" id="SUTE01000043">
    <property type="protein sequence ID" value="MBE6505275.1"/>
    <property type="molecule type" value="Genomic_DNA"/>
</dbReference>
<dbReference type="PANTHER" id="PTHR22916">
    <property type="entry name" value="GLYCOSYLTRANSFERASE"/>
    <property type="match status" value="1"/>
</dbReference>
<dbReference type="GO" id="GO:0016757">
    <property type="term" value="F:glycosyltransferase activity"/>
    <property type="evidence" value="ECO:0007669"/>
    <property type="project" value="UniProtKB-KW"/>
</dbReference>
<evidence type="ECO:0000256" key="2">
    <source>
        <dbReference type="ARBA" id="ARBA00022679"/>
    </source>
</evidence>
<gene>
    <name evidence="4" type="ORF">E7Z73_05990</name>
</gene>
<dbReference type="Gene3D" id="3.90.550.10">
    <property type="entry name" value="Spore Coat Polysaccharide Biosynthesis Protein SpsA, Chain A"/>
    <property type="match status" value="1"/>
</dbReference>
<evidence type="ECO:0000313" key="5">
    <source>
        <dbReference type="Proteomes" id="UP000762703"/>
    </source>
</evidence>
<dbReference type="RefSeq" id="WP_369693500.1">
    <property type="nucleotide sequence ID" value="NZ_SUTE01000043.1"/>
</dbReference>
<evidence type="ECO:0000313" key="4">
    <source>
        <dbReference type="EMBL" id="MBE6505275.1"/>
    </source>
</evidence>
<comment type="caution">
    <text evidence="4">The sequence shown here is derived from an EMBL/GenBank/DDBJ whole genome shotgun (WGS) entry which is preliminary data.</text>
</comment>
<dbReference type="InterPro" id="IPR001173">
    <property type="entry name" value="Glyco_trans_2-like"/>
</dbReference>
<dbReference type="AlphaFoldDB" id="A0A8T3VFN5"/>
<dbReference type="InterPro" id="IPR029044">
    <property type="entry name" value="Nucleotide-diphossugar_trans"/>
</dbReference>
<dbReference type="Proteomes" id="UP000762703">
    <property type="component" value="Unassembled WGS sequence"/>
</dbReference>
<dbReference type="SUPFAM" id="SSF53448">
    <property type="entry name" value="Nucleotide-diphospho-sugar transferases"/>
    <property type="match status" value="1"/>
</dbReference>
<accession>A0A8T3VFN5</accession>
<evidence type="ECO:0000259" key="3">
    <source>
        <dbReference type="Pfam" id="PF00535"/>
    </source>
</evidence>
<sequence>MLKRYIFIKRNNLGRVIIGNYKISIIVPIYNQDKYLNKSIESIINQTIGFKNIELILVDDYSTDNSRNIIKEYAKKFKNIIPIFLNKNNGTPAIPKNKGIKKSTGDYIMFFDPDDYLIPDICEKLYDEIINEKCDIVTGNAIFMIDNTPYYNIRHNNPKEIIHPIKNYKNYKNYKNFHCWGTLYNRNFIEKNNIKFINVKTNEDTYFVYKSFFNAKKICYLNNYYGIIYFIRNEKTLSKTFSKEILISTIDAFTQIRELLIDMNVTFDEDPFLINIIMRLYEKWEIPKKNEKYIYEEMLKYKKNNKLPKSVSLHIRFGEILLEKKYFILLHYYRQIILFILNQKFIQNKINNKYKDAVKPNDKIYNIVSSLRYY</sequence>
<organism evidence="4 5">
    <name type="scientific">Methanobrevibacter millerae</name>
    <dbReference type="NCBI Taxonomy" id="230361"/>
    <lineage>
        <taxon>Archaea</taxon>
        <taxon>Methanobacteriati</taxon>
        <taxon>Methanobacteriota</taxon>
        <taxon>Methanomada group</taxon>
        <taxon>Methanobacteria</taxon>
        <taxon>Methanobacteriales</taxon>
        <taxon>Methanobacteriaceae</taxon>
        <taxon>Methanobrevibacter</taxon>
    </lineage>
</organism>
<keyword evidence="1" id="KW-0328">Glycosyltransferase</keyword>
<dbReference type="PANTHER" id="PTHR22916:SF51">
    <property type="entry name" value="GLYCOSYLTRANSFERASE EPSH-RELATED"/>
    <property type="match status" value="1"/>
</dbReference>
<feature type="domain" description="Glycosyltransferase 2-like" evidence="3">
    <location>
        <begin position="24"/>
        <end position="186"/>
    </location>
</feature>
<dbReference type="CDD" id="cd00761">
    <property type="entry name" value="Glyco_tranf_GTA_type"/>
    <property type="match status" value="1"/>
</dbReference>